<reference evidence="3 4" key="1">
    <citation type="submission" date="2024-02" db="EMBL/GenBank/DDBJ databases">
        <title>De novo assembly and annotation of 12 fungi associated with fruit tree decline syndrome in Ontario, Canada.</title>
        <authorList>
            <person name="Sulman M."/>
            <person name="Ellouze W."/>
            <person name="Ilyukhin E."/>
        </authorList>
    </citation>
    <scope>NUCLEOTIDE SEQUENCE [LARGE SCALE GENOMIC DNA]</scope>
    <source>
        <strain evidence="3 4">M169</strain>
    </source>
</reference>
<dbReference type="InterPro" id="IPR051540">
    <property type="entry name" value="S-2-haloacid_dehalogenase"/>
</dbReference>
<dbReference type="PANTHER" id="PTHR43316:SF4">
    <property type="entry name" value="ACID DEHALOGENASE, PUTATIVE (AFU_ORTHOLOGUE AFUA_8G05870)-RELATED"/>
    <property type="match status" value="1"/>
</dbReference>
<dbReference type="InterPro" id="IPR036188">
    <property type="entry name" value="FAD/NAD-bd_sf"/>
</dbReference>
<sequence>MSISATKDVVFDVVGTLVAHDRLWEAMEERLGDKLKAAGIKPELLGACWIEAAEREYTYLSLSGRYKPFFEVFAALFYRMLFFAGVKEPRGFCADEDVKWLVGEWKKLYLRPGAGECVQKLRDAGFTVWCFTAGDIARVGGYFREAGVDMPAENLLSCDTVGVAKPVPEAYRPLLERLSRDGKKPWFAAAHMWDVSTARTVGFHGAYCTVLEAEPLYDVFGELDVVGGHLKPDPYNRPASVAVSHGFEVAAECASFEAATLSALKTAIEEEQIDCDFVLTRAVDALMTDAMNDRMKAGFDLLRKAGLSVMKDVSYQGGPGAEQLSGVKGAKGCVSYSAGHLWPYKLICALLQKAVDEGVNLQTHTPVTGVSGKPDAEGYYTLTTKDRGSLRAKKIVYATNGYTSSILPEFENKIVPVKGICSHIVPRTKTAPHLPNSYIIRWSPTEYEYLIPRLDGSIVVGGARERYYKDLDSWYNTVEDDKLITTGNAHHYFDDYMQKYFKGWEDSGAYTHKVWTGIMGYSSDGWPFVGPLPSRPNQLVIAGFTGHGMPQIFLAAKAIAEVALNDVDFASTGVPRLYNVTQERLDSKKNVILESWAASKPPEPKL</sequence>
<dbReference type="InterPro" id="IPR036412">
    <property type="entry name" value="HAD-like_sf"/>
</dbReference>
<dbReference type="Gene3D" id="1.10.150.240">
    <property type="entry name" value="Putative phosphatase, domain 2"/>
    <property type="match status" value="1"/>
</dbReference>
<dbReference type="Pfam" id="PF00702">
    <property type="entry name" value="Hydrolase"/>
    <property type="match status" value="1"/>
</dbReference>
<dbReference type="Proteomes" id="UP001430848">
    <property type="component" value="Unassembled WGS sequence"/>
</dbReference>
<accession>A0ABR1P8U5</accession>
<gene>
    <name evidence="3" type="ORF">SLS63_006220</name>
</gene>
<dbReference type="Gene3D" id="3.40.50.1000">
    <property type="entry name" value="HAD superfamily/HAD-like"/>
    <property type="match status" value="1"/>
</dbReference>
<evidence type="ECO:0000259" key="2">
    <source>
        <dbReference type="Pfam" id="PF01266"/>
    </source>
</evidence>
<evidence type="ECO:0000313" key="3">
    <source>
        <dbReference type="EMBL" id="KAK7729347.1"/>
    </source>
</evidence>
<comment type="caution">
    <text evidence="3">The sequence shown here is derived from an EMBL/GenBank/DDBJ whole genome shotgun (WGS) entry which is preliminary data.</text>
</comment>
<keyword evidence="1" id="KW-0378">Hydrolase</keyword>
<keyword evidence="4" id="KW-1185">Reference proteome</keyword>
<dbReference type="Pfam" id="PF01266">
    <property type="entry name" value="DAO"/>
    <property type="match status" value="1"/>
</dbReference>
<dbReference type="EMBL" id="JAKNSF020000029">
    <property type="protein sequence ID" value="KAK7729347.1"/>
    <property type="molecule type" value="Genomic_DNA"/>
</dbReference>
<evidence type="ECO:0000313" key="4">
    <source>
        <dbReference type="Proteomes" id="UP001430848"/>
    </source>
</evidence>
<dbReference type="InterPro" id="IPR006076">
    <property type="entry name" value="FAD-dep_OxRdtase"/>
</dbReference>
<dbReference type="Gene3D" id="3.30.9.10">
    <property type="entry name" value="D-Amino Acid Oxidase, subunit A, domain 2"/>
    <property type="match status" value="1"/>
</dbReference>
<name>A0ABR1P8U5_DIAER</name>
<dbReference type="PANTHER" id="PTHR43316">
    <property type="entry name" value="HYDROLASE, HALOACID DELAHOGENASE-RELATED"/>
    <property type="match status" value="1"/>
</dbReference>
<protein>
    <recommendedName>
        <fullName evidence="2">FAD dependent oxidoreductase domain-containing protein</fullName>
    </recommendedName>
</protein>
<dbReference type="InterPro" id="IPR023198">
    <property type="entry name" value="PGP-like_dom2"/>
</dbReference>
<proteinExistence type="predicted"/>
<feature type="domain" description="FAD dependent oxidoreductase" evidence="2">
    <location>
        <begin position="225"/>
        <end position="561"/>
    </location>
</feature>
<dbReference type="Gene3D" id="3.50.50.60">
    <property type="entry name" value="FAD/NAD(P)-binding domain"/>
    <property type="match status" value="1"/>
</dbReference>
<dbReference type="SUPFAM" id="SSF51905">
    <property type="entry name" value="FAD/NAD(P)-binding domain"/>
    <property type="match status" value="1"/>
</dbReference>
<dbReference type="InterPro" id="IPR023214">
    <property type="entry name" value="HAD_sf"/>
</dbReference>
<organism evidence="3 4">
    <name type="scientific">Diaporthe eres</name>
    <name type="common">Phomopsis oblonga</name>
    <dbReference type="NCBI Taxonomy" id="83184"/>
    <lineage>
        <taxon>Eukaryota</taxon>
        <taxon>Fungi</taxon>
        <taxon>Dikarya</taxon>
        <taxon>Ascomycota</taxon>
        <taxon>Pezizomycotina</taxon>
        <taxon>Sordariomycetes</taxon>
        <taxon>Sordariomycetidae</taxon>
        <taxon>Diaporthales</taxon>
        <taxon>Diaporthaceae</taxon>
        <taxon>Diaporthe</taxon>
        <taxon>Diaporthe eres species complex</taxon>
    </lineage>
</organism>
<dbReference type="SUPFAM" id="SSF56784">
    <property type="entry name" value="HAD-like"/>
    <property type="match status" value="1"/>
</dbReference>
<evidence type="ECO:0000256" key="1">
    <source>
        <dbReference type="ARBA" id="ARBA00022801"/>
    </source>
</evidence>